<reference evidence="6" key="1">
    <citation type="journal article" date="2011" name="PLoS Genet.">
        <title>Genomic analysis of the necrotrophic fungal pathogens Sclerotinia sclerotiorum and Botrytis cinerea.</title>
        <authorList>
            <person name="Amselem J."/>
            <person name="Cuomo C.A."/>
            <person name="van Kan J.A."/>
            <person name="Viaud M."/>
            <person name="Benito E.P."/>
            <person name="Couloux A."/>
            <person name="Coutinho P.M."/>
            <person name="de Vries R.P."/>
            <person name="Dyer P.S."/>
            <person name="Fillinger S."/>
            <person name="Fournier E."/>
            <person name="Gout L."/>
            <person name="Hahn M."/>
            <person name="Kohn L."/>
            <person name="Lapalu N."/>
            <person name="Plummer K.M."/>
            <person name="Pradier J.M."/>
            <person name="Quevillon E."/>
            <person name="Sharon A."/>
            <person name="Simon A."/>
            <person name="ten Have A."/>
            <person name="Tudzynski B."/>
            <person name="Tudzynski P."/>
            <person name="Wincker P."/>
            <person name="Andrew M."/>
            <person name="Anthouard V."/>
            <person name="Beever R.E."/>
            <person name="Beffa R."/>
            <person name="Benoit I."/>
            <person name="Bouzid O."/>
            <person name="Brault B."/>
            <person name="Chen Z."/>
            <person name="Choquer M."/>
            <person name="Collemare J."/>
            <person name="Cotton P."/>
            <person name="Danchin E.G."/>
            <person name="Da Silva C."/>
            <person name="Gautier A."/>
            <person name="Giraud C."/>
            <person name="Giraud T."/>
            <person name="Gonzalez C."/>
            <person name="Grossetete S."/>
            <person name="Guldener U."/>
            <person name="Henrissat B."/>
            <person name="Howlett B.J."/>
            <person name="Kodira C."/>
            <person name="Kretschmer M."/>
            <person name="Lappartient A."/>
            <person name="Leroch M."/>
            <person name="Levis C."/>
            <person name="Mauceli E."/>
            <person name="Neuveglise C."/>
            <person name="Oeser B."/>
            <person name="Pearson M."/>
            <person name="Poulain J."/>
            <person name="Poussereau N."/>
            <person name="Quesneville H."/>
            <person name="Rascle C."/>
            <person name="Schumacher J."/>
            <person name="Segurens B."/>
            <person name="Sexton A."/>
            <person name="Silva E."/>
            <person name="Sirven C."/>
            <person name="Soanes D.M."/>
            <person name="Talbot N.J."/>
            <person name="Templeton M."/>
            <person name="Yandava C."/>
            <person name="Yarden O."/>
            <person name="Zeng Q."/>
            <person name="Rollins J.A."/>
            <person name="Lebrun M.H."/>
            <person name="Dickman M."/>
        </authorList>
    </citation>
    <scope>NUCLEOTIDE SEQUENCE [LARGE SCALE GENOMIC DNA]</scope>
    <source>
        <strain evidence="6">ATCC 18683 / 1980 / Ss-1</strain>
    </source>
</reference>
<dbReference type="RefSeq" id="XP_001587212.1">
    <property type="nucleotide sequence ID" value="XM_001587162.1"/>
</dbReference>
<dbReference type="GO" id="GO:0008033">
    <property type="term" value="P:tRNA processing"/>
    <property type="evidence" value="ECO:0007669"/>
    <property type="project" value="UniProtKB-KW"/>
</dbReference>
<dbReference type="GeneID" id="5483153"/>
<organism evidence="5 6">
    <name type="scientific">Sclerotinia sclerotiorum (strain ATCC 18683 / 1980 / Ss-1)</name>
    <name type="common">White mold</name>
    <name type="synonym">Whetzelinia sclerotiorum</name>
    <dbReference type="NCBI Taxonomy" id="665079"/>
    <lineage>
        <taxon>Eukaryota</taxon>
        <taxon>Fungi</taxon>
        <taxon>Dikarya</taxon>
        <taxon>Ascomycota</taxon>
        <taxon>Pezizomycotina</taxon>
        <taxon>Leotiomycetes</taxon>
        <taxon>Helotiales</taxon>
        <taxon>Sclerotiniaceae</taxon>
        <taxon>Sclerotinia</taxon>
    </lineage>
</organism>
<dbReference type="STRING" id="665079.A7F2U4"/>
<feature type="region of interest" description="Disordered" evidence="4">
    <location>
        <begin position="91"/>
        <end position="182"/>
    </location>
</feature>
<dbReference type="Proteomes" id="UP000001312">
    <property type="component" value="Unassembled WGS sequence"/>
</dbReference>
<dbReference type="Gene3D" id="3.20.20.140">
    <property type="entry name" value="Metal-dependent hydrolases"/>
    <property type="match status" value="1"/>
</dbReference>
<evidence type="ECO:0000313" key="6">
    <source>
        <dbReference type="Proteomes" id="UP000001312"/>
    </source>
</evidence>
<dbReference type="InterPro" id="IPR016195">
    <property type="entry name" value="Pol/histidinol_Pase-like"/>
</dbReference>
<dbReference type="AlphaFoldDB" id="A7F2U4"/>
<sequence length="182" mass="19794">MEDANARKNFISNCLGIFRATRGRGIVISSEAKTALGVRGPADVVNLMAVWGLGRERGMEGLGDTPRSVVINEGLKRSSFRGVVDVVYGGERSATKEAEISETQKNKANNGDKGKGKRKAEDSKEVKENEPPQISKRQAKKQRMEALKATESNSSSSKETNPRESTFTVIDTHNTIKAQAKS</sequence>
<dbReference type="EMBL" id="CH476639">
    <property type="protein sequence ID" value="EDN96036.1"/>
    <property type="molecule type" value="Genomic_DNA"/>
</dbReference>
<dbReference type="PANTHER" id="PTHR13031">
    <property type="entry name" value="RIBONUCLEASE P SUBUNIT P30"/>
    <property type="match status" value="1"/>
</dbReference>
<accession>A7F2U4</accession>
<evidence type="ECO:0000256" key="4">
    <source>
        <dbReference type="SAM" id="MobiDB-lite"/>
    </source>
</evidence>
<dbReference type="PANTHER" id="PTHR13031:SF0">
    <property type="entry name" value="RIBONUCLEASE P PROTEIN SUBUNIT P30"/>
    <property type="match status" value="1"/>
</dbReference>
<comment type="similarity">
    <text evidence="2">Belongs to the eukaryotic/archaeal RNase P protein component 3 family.</text>
</comment>
<evidence type="ECO:0000256" key="3">
    <source>
        <dbReference type="ARBA" id="ARBA00022694"/>
    </source>
</evidence>
<gene>
    <name evidence="5" type="ORF">SS1G_12242</name>
</gene>
<evidence type="ECO:0000313" key="5">
    <source>
        <dbReference type="EMBL" id="EDN96036.1"/>
    </source>
</evidence>
<comment type="subcellular location">
    <subcellularLocation>
        <location evidence="1">Nucleus</location>
    </subcellularLocation>
</comment>
<proteinExistence type="inferred from homology"/>
<evidence type="ECO:0000256" key="1">
    <source>
        <dbReference type="ARBA" id="ARBA00004123"/>
    </source>
</evidence>
<protein>
    <submittedName>
        <fullName evidence="5">Uncharacterized protein</fullName>
    </submittedName>
</protein>
<feature type="compositionally biased region" description="Low complexity" evidence="4">
    <location>
        <begin position="149"/>
        <end position="159"/>
    </location>
</feature>
<dbReference type="eggNOG" id="KOG2363">
    <property type="taxonomic scope" value="Eukaryota"/>
</dbReference>
<feature type="compositionally biased region" description="Basic and acidic residues" evidence="4">
    <location>
        <begin position="93"/>
        <end position="130"/>
    </location>
</feature>
<feature type="compositionally biased region" description="Polar residues" evidence="4">
    <location>
        <begin position="163"/>
        <end position="182"/>
    </location>
</feature>
<dbReference type="GO" id="GO:0005634">
    <property type="term" value="C:nucleus"/>
    <property type="evidence" value="ECO:0007669"/>
    <property type="project" value="UniProtKB-SubCell"/>
</dbReference>
<dbReference type="HOGENOM" id="CLU_1482839_0_0_1"/>
<dbReference type="Pfam" id="PF01876">
    <property type="entry name" value="RNase_P_p30"/>
    <property type="match status" value="1"/>
</dbReference>
<keyword evidence="3" id="KW-0819">tRNA processing</keyword>
<dbReference type="SUPFAM" id="SSF89550">
    <property type="entry name" value="PHP domain-like"/>
    <property type="match status" value="1"/>
</dbReference>
<dbReference type="InParanoid" id="A7F2U4"/>
<dbReference type="InterPro" id="IPR002738">
    <property type="entry name" value="RNase_P_p30"/>
</dbReference>
<dbReference type="KEGG" id="ssl:SS1G_12242"/>
<name>A7F2U4_SCLS1</name>
<keyword evidence="6" id="KW-1185">Reference proteome</keyword>
<evidence type="ECO:0000256" key="2">
    <source>
        <dbReference type="ARBA" id="ARBA00007331"/>
    </source>
</evidence>